<dbReference type="EMBL" id="BMDT01000009">
    <property type="protein sequence ID" value="GGI66239.1"/>
    <property type="molecule type" value="Genomic_DNA"/>
</dbReference>
<keyword evidence="9" id="KW-1185">Reference proteome</keyword>
<feature type="transmembrane region" description="Helical" evidence="6">
    <location>
        <begin position="478"/>
        <end position="501"/>
    </location>
</feature>
<evidence type="ECO:0000259" key="7">
    <source>
        <dbReference type="Pfam" id="PF02687"/>
    </source>
</evidence>
<sequence>MNFWQRGLKSVTRRKGRSLILFLVIFILGNVIAGSVAIQQSTKNVEQETKKQMGAVATIELDYERVDKEQQANPEAFETNDEWHKQPPLKELEAIGELPYVKYFEYSIGSWMGLNKIKSYSDPEMGMSYGGGAKYNLSVRGVNRKEIVDIEEGLIKLDEGSIFSDKDIEEGTNNIIISKEVAELNNLSVGDQVVFDVTGEYYPMDGNGEMEGSDDEETTMDSMGGTEETEIRTFDFPAKVIGIFSVIKKEQKELTPEERSNESWMAMDQINTIYAPNKLAKELNSQMSQKIWGVSEDDLVNEEEYYQTTYALKSTDDLEAFREEANALISNKYYEVKAASDQYDQVAGSMKKLGQISGYVVIIAVAASLMIITLIVLLFLRDRKHELGIYLSLGENRGKIIGQILIELLLIGSLALVLSLVTGNLLAGGISNSLFQMDWFANTDQNGMMYSSGIMGQNTISPEQVQAAYKVTFSMGYIVTYLVTGLGTILLSAVVPLLYILRLNPKKIMM</sequence>
<evidence type="ECO:0000256" key="5">
    <source>
        <dbReference type="ARBA" id="ARBA00023136"/>
    </source>
</evidence>
<dbReference type="PANTHER" id="PTHR30572:SF9">
    <property type="entry name" value="ABC TRANSPORTER PERMEASE PROTEIN"/>
    <property type="match status" value="1"/>
</dbReference>
<dbReference type="Pfam" id="PF02687">
    <property type="entry name" value="FtsX"/>
    <property type="match status" value="1"/>
</dbReference>
<reference evidence="8" key="2">
    <citation type="submission" date="2020-09" db="EMBL/GenBank/DDBJ databases">
        <authorList>
            <person name="Sun Q."/>
            <person name="Sedlacek I."/>
        </authorList>
    </citation>
    <scope>NUCLEOTIDE SEQUENCE</scope>
    <source>
        <strain evidence="8">CCM 8433</strain>
    </source>
</reference>
<organism evidence="8 9">
    <name type="scientific">Enterococcus alcedinis</name>
    <dbReference type="NCBI Taxonomy" id="1274384"/>
    <lineage>
        <taxon>Bacteria</taxon>
        <taxon>Bacillati</taxon>
        <taxon>Bacillota</taxon>
        <taxon>Bacilli</taxon>
        <taxon>Lactobacillales</taxon>
        <taxon>Enterococcaceae</taxon>
        <taxon>Enterococcus</taxon>
    </lineage>
</organism>
<evidence type="ECO:0000256" key="4">
    <source>
        <dbReference type="ARBA" id="ARBA00022989"/>
    </source>
</evidence>
<keyword evidence="2" id="KW-1003">Cell membrane</keyword>
<reference evidence="8" key="1">
    <citation type="journal article" date="2014" name="Int. J. Syst. Evol. Microbiol.">
        <title>Complete genome sequence of Corynebacterium casei LMG S-19264T (=DSM 44701T), isolated from a smear-ripened cheese.</title>
        <authorList>
            <consortium name="US DOE Joint Genome Institute (JGI-PGF)"/>
            <person name="Walter F."/>
            <person name="Albersmeier A."/>
            <person name="Kalinowski J."/>
            <person name="Ruckert C."/>
        </authorList>
    </citation>
    <scope>NUCLEOTIDE SEQUENCE</scope>
    <source>
        <strain evidence="8">CCM 8433</strain>
    </source>
</reference>
<dbReference type="GO" id="GO:0005886">
    <property type="term" value="C:plasma membrane"/>
    <property type="evidence" value="ECO:0007669"/>
    <property type="project" value="UniProtKB-SubCell"/>
</dbReference>
<accession>A0A917JIW5</accession>
<keyword evidence="5 6" id="KW-0472">Membrane</keyword>
<name>A0A917JIW5_9ENTE</name>
<dbReference type="InterPro" id="IPR003838">
    <property type="entry name" value="ABC3_permease_C"/>
</dbReference>
<gene>
    <name evidence="8" type="ORF">GCM10011482_18930</name>
</gene>
<feature type="transmembrane region" description="Helical" evidence="6">
    <location>
        <begin position="400"/>
        <end position="427"/>
    </location>
</feature>
<comment type="caution">
    <text evidence="8">The sequence shown here is derived from an EMBL/GenBank/DDBJ whole genome shotgun (WGS) entry which is preliminary data.</text>
</comment>
<protein>
    <submittedName>
        <fullName evidence="8">ABC transporter permease</fullName>
    </submittedName>
</protein>
<evidence type="ECO:0000313" key="8">
    <source>
        <dbReference type="EMBL" id="GGI66239.1"/>
    </source>
</evidence>
<comment type="subcellular location">
    <subcellularLocation>
        <location evidence="1">Cell membrane</location>
        <topology evidence="1">Multi-pass membrane protein</topology>
    </subcellularLocation>
</comment>
<keyword evidence="3 6" id="KW-0812">Transmembrane</keyword>
<evidence type="ECO:0000256" key="3">
    <source>
        <dbReference type="ARBA" id="ARBA00022692"/>
    </source>
</evidence>
<feature type="transmembrane region" description="Helical" evidence="6">
    <location>
        <begin position="359"/>
        <end position="380"/>
    </location>
</feature>
<dbReference type="InterPro" id="IPR050250">
    <property type="entry name" value="Macrolide_Exporter_MacB"/>
</dbReference>
<feature type="domain" description="ABC3 transporter permease C-terminal" evidence="7">
    <location>
        <begin position="360"/>
        <end position="505"/>
    </location>
</feature>
<evidence type="ECO:0000256" key="2">
    <source>
        <dbReference type="ARBA" id="ARBA00022475"/>
    </source>
</evidence>
<evidence type="ECO:0000313" key="9">
    <source>
        <dbReference type="Proteomes" id="UP000622610"/>
    </source>
</evidence>
<dbReference type="AlphaFoldDB" id="A0A917JIW5"/>
<proteinExistence type="predicted"/>
<evidence type="ECO:0000256" key="6">
    <source>
        <dbReference type="SAM" id="Phobius"/>
    </source>
</evidence>
<dbReference type="Proteomes" id="UP000622610">
    <property type="component" value="Unassembled WGS sequence"/>
</dbReference>
<dbReference type="RefSeq" id="WP_188368070.1">
    <property type="nucleotide sequence ID" value="NZ_BMDT01000009.1"/>
</dbReference>
<evidence type="ECO:0000256" key="1">
    <source>
        <dbReference type="ARBA" id="ARBA00004651"/>
    </source>
</evidence>
<keyword evidence="4 6" id="KW-1133">Transmembrane helix</keyword>
<dbReference type="PANTHER" id="PTHR30572">
    <property type="entry name" value="MEMBRANE COMPONENT OF TRANSPORTER-RELATED"/>
    <property type="match status" value="1"/>
</dbReference>
<dbReference type="GO" id="GO:0022857">
    <property type="term" value="F:transmembrane transporter activity"/>
    <property type="evidence" value="ECO:0007669"/>
    <property type="project" value="TreeGrafter"/>
</dbReference>